<evidence type="ECO:0000256" key="13">
    <source>
        <dbReference type="ARBA" id="ARBA00024983"/>
    </source>
</evidence>
<comment type="caution">
    <text evidence="20">The sequence shown here is derived from an EMBL/GenBank/DDBJ whole genome shotgun (WGS) entry which is preliminary data.</text>
</comment>
<evidence type="ECO:0000256" key="17">
    <source>
        <dbReference type="ARBA" id="ARBA00041806"/>
    </source>
</evidence>
<dbReference type="Gene3D" id="3.40.50.1700">
    <property type="entry name" value="Glycoside hydrolase family 3 C-terminal domain"/>
    <property type="match status" value="1"/>
</dbReference>
<dbReference type="InterPro" id="IPR036962">
    <property type="entry name" value="Glyco_hydro_3_N_sf"/>
</dbReference>
<evidence type="ECO:0000313" key="21">
    <source>
        <dbReference type="Proteomes" id="UP000190744"/>
    </source>
</evidence>
<evidence type="ECO:0000256" key="4">
    <source>
        <dbReference type="ARBA" id="ARBA00005336"/>
    </source>
</evidence>
<dbReference type="InterPro" id="IPR011658">
    <property type="entry name" value="PA14_dom"/>
</dbReference>
<dbReference type="Pfam" id="PF00933">
    <property type="entry name" value="Glyco_hydro_3"/>
    <property type="match status" value="1"/>
</dbReference>
<sequence length="1404" mass="156596">MPETFDVEHVLANISEQDKIALLSGIDFWHTHPIPEFNVPSIRATDGPNGVRGTKFFAGIPAACLPCGTALGATWDTDLIYQAGKLLGDECIAKGAQCWLGPTINMQRAPLGGRGFESFAEDPHLSGILAKSIILGCESKGIISTVKHFVGNDQEHERRAVDVLVTQRALREIYLRPFQIVARDAKPGALMTSYNKINGKHVVEDARMLNLIRDEWKWNPLVMSDWYGTYTTIDSMNAGLDLEMPGVSRYRGKYLESAMQARLIKQSTIDARARKVLEFVKQASRVQVSDVERERDLPEDRALNRSICANSIVLLKNEGILPLPREIQKIALVGSHMKTPAISGGGSASLEPYYAVSLYDACKEALPNVEVLYEAGAYAHRMLPVIDRLLSNAVIHFYNEPMGKERCLISTEPVSTTAFQFMDYYAPGLNRGLFWATLIGDFMPDASGLWDFGLSVFGTANLYIDDELVIDNTTSQTRGTAFFGKGTIEELGSKELVAGTTYKIRIEFGSANTTTMKTVGMVNFGGGAANLGACLRMDQEEMIKKAVEAAAEADYTIICTGLNKDWESEGFDRTHMDLPPGVDRLISNVLKVAADTTVIVNQSGTPVTMPWADQARCIVQAWYGGNETGHGIADVLFGEVNPCAKLPLSWPVDVKHNPAYLNYASVGGRVLYGEDIYAGYRFYEKTDRQVLFPFGHGLSYTTFKVSPHATVAPEIFHMDHPAVATVQIQNTGSLAGAQILQLYISAPESPTPRPNKELHGFAKVFLQPGEKRQVAIQLDRYATSFWDEIEEMWKSEQGTYEVLIGTSSQDVVARGQFQVDRTTLGLIGGNASAIIRQAPITKPQAPKPQAPTSSSCSLETWGARILDAVERQERLLSENLSLNMGPPLLSQRASPSPVDEVDPESISRNDAPKTPITGSDMILSWPIFPNEKPVSTFPMAAYAEKPDRFQTAFPSLDPQRLLELREVFMTKIWTKNPIVDRDQLDSYIARVLENGIDWSASSCLVLLTFALAAIWGNYPDDETREVSYSEPSFSPPITYVTMSVPEHRLKESLTFLSMARKRISTAYLDDTLLGVQCLCLFGIWYQYNIEPIPGWKMFRAASMLWQTYRLKHREGKAIRSAQEESLEQRLYWTCLKSECEVRYELTDLPPCDLSLSDFPYSLPSFPTRQPSHDSPGWMFSNPSSTDLEAASSYYYLAEIFLRRLLNRARNAVRVLSPDIDLPTIKVLAETLTQLEGQLQQWVNCLPPTLRFNMPLESAPGPKEGELMKLSRERYVEVRELLCRAYLYLCIHVPLDPGMAALYGVKASEALRLAIYRIQTEVPFFRHPGSWGACRVRFNHALCLIAGFRAKLTQRPSAEYVSIPPDWADCVRVVIERLKIWGEEGGGIKELSVLLEWLMHDSLEL</sequence>
<dbReference type="SUPFAM" id="SSF56988">
    <property type="entry name" value="Anthrax protective antigen"/>
    <property type="match status" value="1"/>
</dbReference>
<dbReference type="EC" id="3.2.1.21" evidence="5"/>
<comment type="similarity">
    <text evidence="4">Belongs to the glycosyl hydrolase 3 family.</text>
</comment>
<keyword evidence="9" id="KW-0325">Glycoprotein</keyword>
<dbReference type="Gene3D" id="2.60.40.10">
    <property type="entry name" value="Immunoglobulins"/>
    <property type="match status" value="1"/>
</dbReference>
<dbReference type="SMART" id="SM00758">
    <property type="entry name" value="PA14"/>
    <property type="match status" value="1"/>
</dbReference>
<dbReference type="InterPro" id="IPR036881">
    <property type="entry name" value="Glyco_hydro_3_C_sf"/>
</dbReference>
<evidence type="ECO:0000256" key="6">
    <source>
        <dbReference type="ARBA" id="ARBA00022525"/>
    </source>
</evidence>
<comment type="pathway">
    <text evidence="3">Glycan metabolism; cellulose degradation.</text>
</comment>
<keyword evidence="8" id="KW-0136">Cellulose degradation</keyword>
<dbReference type="InterPro" id="IPR037524">
    <property type="entry name" value="PA14/GLEYA"/>
</dbReference>
<comment type="catalytic activity">
    <reaction evidence="1">
        <text>Hydrolysis of terminal, non-reducing beta-D-glucosyl residues with release of beta-D-glucose.</text>
        <dbReference type="EC" id="3.2.1.21"/>
    </reaction>
</comment>
<evidence type="ECO:0000256" key="9">
    <source>
        <dbReference type="ARBA" id="ARBA00023180"/>
    </source>
</evidence>
<dbReference type="Pfam" id="PF01915">
    <property type="entry name" value="Glyco_hydro_3_C"/>
    <property type="match status" value="1"/>
</dbReference>
<evidence type="ECO:0000256" key="5">
    <source>
        <dbReference type="ARBA" id="ARBA00012744"/>
    </source>
</evidence>
<evidence type="ECO:0000256" key="3">
    <source>
        <dbReference type="ARBA" id="ARBA00004987"/>
    </source>
</evidence>
<dbReference type="SMART" id="SM01217">
    <property type="entry name" value="Fn3_like"/>
    <property type="match status" value="1"/>
</dbReference>
<evidence type="ECO:0000256" key="11">
    <source>
        <dbReference type="ARBA" id="ARBA00023295"/>
    </source>
</evidence>
<proteinExistence type="inferred from homology"/>
<gene>
    <name evidence="20" type="ORF">PEBR_41193</name>
</gene>
<feature type="region of interest" description="Disordered" evidence="18">
    <location>
        <begin position="886"/>
        <end position="915"/>
    </location>
</feature>
<comment type="function">
    <text evidence="13">Beta-glucosidases are one of a number of cellulolytic enzymes involved in the degradation of cellulosic biomass. Catalyzes the last step releasing glucose from the inhibitory cellobiose.</text>
</comment>
<evidence type="ECO:0000256" key="14">
    <source>
        <dbReference type="ARBA" id="ARBA00039581"/>
    </source>
</evidence>
<evidence type="ECO:0000256" key="1">
    <source>
        <dbReference type="ARBA" id="ARBA00000448"/>
    </source>
</evidence>
<dbReference type="Pfam" id="PF14310">
    <property type="entry name" value="Fn3-like"/>
    <property type="match status" value="1"/>
</dbReference>
<dbReference type="EMBL" id="LJBN01000235">
    <property type="protein sequence ID" value="OOQ81875.1"/>
    <property type="molecule type" value="Genomic_DNA"/>
</dbReference>
<evidence type="ECO:0000256" key="2">
    <source>
        <dbReference type="ARBA" id="ARBA00004613"/>
    </source>
</evidence>
<dbReference type="GO" id="GO:0008422">
    <property type="term" value="F:beta-glucosidase activity"/>
    <property type="evidence" value="ECO:0007669"/>
    <property type="project" value="UniProtKB-EC"/>
</dbReference>
<reference evidence="21" key="1">
    <citation type="submission" date="2015-09" db="EMBL/GenBank/DDBJ databases">
        <authorList>
            <person name="Fill T.P."/>
            <person name="Baretta J.F."/>
            <person name="de Almeida L.G."/>
            <person name="Rocha M."/>
            <person name="de Souza D.H."/>
            <person name="Malavazi I."/>
            <person name="Cerdeira L.T."/>
            <person name="Hong H."/>
            <person name="Samborskyy M."/>
            <person name="de Vasconcelos A.T."/>
            <person name="Leadlay P."/>
            <person name="Rodrigues-Filho E."/>
        </authorList>
    </citation>
    <scope>NUCLEOTIDE SEQUENCE [LARGE SCALE GENOMIC DNA]</scope>
    <source>
        <strain evidence="21">LaBioMMi 136</strain>
    </source>
</reference>
<dbReference type="FunFam" id="2.60.40.10:FF:000495">
    <property type="entry name" value="Periplasmic beta-glucosidase"/>
    <property type="match status" value="1"/>
</dbReference>
<dbReference type="Gene3D" id="2.60.120.260">
    <property type="entry name" value="Galactose-binding domain-like"/>
    <property type="match status" value="1"/>
</dbReference>
<evidence type="ECO:0000256" key="16">
    <source>
        <dbReference type="ARBA" id="ARBA00041602"/>
    </source>
</evidence>
<dbReference type="InterPro" id="IPR026891">
    <property type="entry name" value="Fn3-like"/>
</dbReference>
<dbReference type="CDD" id="cd12148">
    <property type="entry name" value="fungal_TF_MHR"/>
    <property type="match status" value="1"/>
</dbReference>
<keyword evidence="7" id="KW-0378">Hydrolase</keyword>
<dbReference type="InterPro" id="IPR017853">
    <property type="entry name" value="GH"/>
</dbReference>
<dbReference type="Gene3D" id="3.20.20.300">
    <property type="entry name" value="Glycoside hydrolase, family 3, N-terminal domain"/>
    <property type="match status" value="1"/>
</dbReference>
<evidence type="ECO:0000256" key="8">
    <source>
        <dbReference type="ARBA" id="ARBA00023001"/>
    </source>
</evidence>
<dbReference type="GO" id="GO:0005576">
    <property type="term" value="C:extracellular region"/>
    <property type="evidence" value="ECO:0007669"/>
    <property type="project" value="UniProtKB-SubCell"/>
</dbReference>
<keyword evidence="10" id="KW-0119">Carbohydrate metabolism</keyword>
<keyword evidence="6" id="KW-0964">Secreted</keyword>
<evidence type="ECO:0000313" key="20">
    <source>
        <dbReference type="EMBL" id="OOQ81875.1"/>
    </source>
</evidence>
<dbReference type="PANTHER" id="PTHR42715:SF17">
    <property type="entry name" value="BETA-GLUCOSIDASE H-RELATED"/>
    <property type="match status" value="1"/>
</dbReference>
<evidence type="ECO:0000256" key="18">
    <source>
        <dbReference type="SAM" id="MobiDB-lite"/>
    </source>
</evidence>
<dbReference type="SUPFAM" id="SSF52279">
    <property type="entry name" value="Beta-D-glucan exohydrolase, C-terminal domain"/>
    <property type="match status" value="1"/>
</dbReference>
<dbReference type="PROSITE" id="PS51820">
    <property type="entry name" value="PA14"/>
    <property type="match status" value="1"/>
</dbReference>
<dbReference type="GO" id="GO:0030245">
    <property type="term" value="P:cellulose catabolic process"/>
    <property type="evidence" value="ECO:0007669"/>
    <property type="project" value="UniProtKB-UniPathway"/>
</dbReference>
<name>A0A1S9R8Z5_PENBI</name>
<protein>
    <recommendedName>
        <fullName evidence="14">Probable beta-glucosidase H</fullName>
        <ecNumber evidence="5">3.2.1.21</ecNumber>
    </recommendedName>
    <alternativeName>
        <fullName evidence="15">Beta-D-glucoside glucohydrolase H</fullName>
    </alternativeName>
    <alternativeName>
        <fullName evidence="16">Cellobiase H</fullName>
    </alternativeName>
    <alternativeName>
        <fullName evidence="17">Gentiobiase H</fullName>
    </alternativeName>
</protein>
<dbReference type="Proteomes" id="UP000190744">
    <property type="component" value="Unassembled WGS sequence"/>
</dbReference>
<keyword evidence="11" id="KW-0326">Glycosidase</keyword>
<dbReference type="FunFam" id="3.20.20.300:FF:000006">
    <property type="entry name" value="Beta-glucosidase H"/>
    <property type="match status" value="1"/>
</dbReference>
<dbReference type="PANTHER" id="PTHR42715">
    <property type="entry name" value="BETA-GLUCOSIDASE"/>
    <property type="match status" value="1"/>
</dbReference>
<dbReference type="Pfam" id="PF07691">
    <property type="entry name" value="PA14"/>
    <property type="match status" value="1"/>
</dbReference>
<dbReference type="SUPFAM" id="SSF51445">
    <property type="entry name" value="(Trans)glycosidases"/>
    <property type="match status" value="1"/>
</dbReference>
<evidence type="ECO:0000256" key="12">
    <source>
        <dbReference type="ARBA" id="ARBA00023326"/>
    </source>
</evidence>
<dbReference type="InterPro" id="IPR001764">
    <property type="entry name" value="Glyco_hydro_3_N"/>
</dbReference>
<keyword evidence="12" id="KW-0624">Polysaccharide degradation</keyword>
<evidence type="ECO:0000256" key="10">
    <source>
        <dbReference type="ARBA" id="ARBA00023277"/>
    </source>
</evidence>
<evidence type="ECO:0000256" key="7">
    <source>
        <dbReference type="ARBA" id="ARBA00022801"/>
    </source>
</evidence>
<comment type="subcellular location">
    <subcellularLocation>
        <location evidence="2">Secreted</location>
    </subcellularLocation>
</comment>
<evidence type="ECO:0000259" key="19">
    <source>
        <dbReference type="PROSITE" id="PS51820"/>
    </source>
</evidence>
<accession>A0A1S9R8Z5</accession>
<dbReference type="UniPathway" id="UPA00696"/>
<dbReference type="InterPro" id="IPR050288">
    <property type="entry name" value="Cellulose_deg_GH3"/>
</dbReference>
<evidence type="ECO:0000256" key="15">
    <source>
        <dbReference type="ARBA" id="ARBA00041278"/>
    </source>
</evidence>
<dbReference type="PRINTS" id="PR00133">
    <property type="entry name" value="GLHYDRLASE3"/>
</dbReference>
<dbReference type="InterPro" id="IPR002772">
    <property type="entry name" value="Glyco_hydro_3_C"/>
</dbReference>
<organism evidence="20 21">
    <name type="scientific">Penicillium brasilianum</name>
    <dbReference type="NCBI Taxonomy" id="104259"/>
    <lineage>
        <taxon>Eukaryota</taxon>
        <taxon>Fungi</taxon>
        <taxon>Dikarya</taxon>
        <taxon>Ascomycota</taxon>
        <taxon>Pezizomycotina</taxon>
        <taxon>Eurotiomycetes</taxon>
        <taxon>Eurotiomycetidae</taxon>
        <taxon>Eurotiales</taxon>
        <taxon>Aspergillaceae</taxon>
        <taxon>Penicillium</taxon>
    </lineage>
</organism>
<dbReference type="InterPro" id="IPR013783">
    <property type="entry name" value="Ig-like_fold"/>
</dbReference>
<feature type="domain" description="PA14" evidence="19">
    <location>
        <begin position="388"/>
        <end position="547"/>
    </location>
</feature>